<comment type="caution">
    <text evidence="1">The sequence shown here is derived from an EMBL/GenBank/DDBJ whole genome shotgun (WGS) entry which is preliminary data.</text>
</comment>
<dbReference type="OrthoDB" id="4555700at2"/>
<accession>A0A1E3RRZ0</accession>
<evidence type="ECO:0000313" key="2">
    <source>
        <dbReference type="Proteomes" id="UP000094053"/>
    </source>
</evidence>
<reference evidence="2" key="1">
    <citation type="submission" date="2016-09" db="EMBL/GenBank/DDBJ databases">
        <authorList>
            <person name="Greninger A.L."/>
            <person name="Jerome K.R."/>
            <person name="Mcnair B."/>
            <person name="Wallis C."/>
            <person name="Fang F."/>
        </authorList>
    </citation>
    <scope>NUCLEOTIDE SEQUENCE [LARGE SCALE GENOMIC DNA]</scope>
    <source>
        <strain evidence="2">M6</strain>
    </source>
</reference>
<keyword evidence="2" id="KW-1185">Reference proteome</keyword>
<gene>
    <name evidence="1" type="ORF">BHQ18_00275</name>
</gene>
<dbReference type="Proteomes" id="UP000094053">
    <property type="component" value="Unassembled WGS sequence"/>
</dbReference>
<sequence length="176" mass="18465">MSDGDRDERVNRHQLTVLAADLADVVGLAGGWLFDRASAGWEVMVRVEDCPDVRALTILGADSAGEITDEVFTAPVDGALAVSATLLRRDARVRAYAVETARRGDVEVIAWGAALPDGMGGSIDPRPHRLSVAARAFKARALAAAELGSTELGGAAEATETLFDLRAGDLRPLATV</sequence>
<protein>
    <submittedName>
        <fullName evidence="1">Uncharacterized protein</fullName>
    </submittedName>
</protein>
<dbReference type="EMBL" id="MIHA01000001">
    <property type="protein sequence ID" value="ODQ92618.1"/>
    <property type="molecule type" value="Genomic_DNA"/>
</dbReference>
<name>A0A1E3RRZ0_MYCFV</name>
<dbReference type="AlphaFoldDB" id="A0A1E3RRZ0"/>
<organism evidence="1 2">
    <name type="scientific">Mycolicibacterium flavescens</name>
    <name type="common">Mycobacterium flavescens</name>
    <dbReference type="NCBI Taxonomy" id="1776"/>
    <lineage>
        <taxon>Bacteria</taxon>
        <taxon>Bacillati</taxon>
        <taxon>Actinomycetota</taxon>
        <taxon>Actinomycetes</taxon>
        <taxon>Mycobacteriales</taxon>
        <taxon>Mycobacteriaceae</taxon>
        <taxon>Mycolicibacterium</taxon>
    </lineage>
</organism>
<evidence type="ECO:0000313" key="1">
    <source>
        <dbReference type="EMBL" id="ODQ92618.1"/>
    </source>
</evidence>
<proteinExistence type="predicted"/>